<feature type="transmembrane region" description="Helical" evidence="2">
    <location>
        <begin position="194"/>
        <end position="216"/>
    </location>
</feature>
<organism evidence="3 4">
    <name type="scientific">Gulosibacter chungangensis</name>
    <dbReference type="NCBI Taxonomy" id="979746"/>
    <lineage>
        <taxon>Bacteria</taxon>
        <taxon>Bacillati</taxon>
        <taxon>Actinomycetota</taxon>
        <taxon>Actinomycetes</taxon>
        <taxon>Micrococcales</taxon>
        <taxon>Microbacteriaceae</taxon>
        <taxon>Gulosibacter</taxon>
    </lineage>
</organism>
<keyword evidence="4" id="KW-1185">Reference proteome</keyword>
<keyword evidence="2" id="KW-0472">Membrane</keyword>
<feature type="compositionally biased region" description="Gly residues" evidence="1">
    <location>
        <begin position="58"/>
        <end position="68"/>
    </location>
</feature>
<feature type="compositionally biased region" description="Polar residues" evidence="1">
    <location>
        <begin position="103"/>
        <end position="162"/>
    </location>
</feature>
<reference evidence="3 4" key="1">
    <citation type="submission" date="2019-09" db="EMBL/GenBank/DDBJ databases">
        <title>Phylogeny of genus Pseudoclavibacter and closely related genus.</title>
        <authorList>
            <person name="Li Y."/>
        </authorList>
    </citation>
    <scope>NUCLEOTIDE SEQUENCE [LARGE SCALE GENOMIC DNA]</scope>
    <source>
        <strain evidence="3 4">KCTC 13959</strain>
    </source>
</reference>
<keyword evidence="2" id="KW-0812">Transmembrane</keyword>
<evidence type="ECO:0000256" key="1">
    <source>
        <dbReference type="SAM" id="MobiDB-lite"/>
    </source>
</evidence>
<dbReference type="EMBL" id="WBKB01000011">
    <property type="protein sequence ID" value="KAB1640931.1"/>
    <property type="molecule type" value="Genomic_DNA"/>
</dbReference>
<comment type="caution">
    <text evidence="3">The sequence shown here is derived from an EMBL/GenBank/DDBJ whole genome shotgun (WGS) entry which is preliminary data.</text>
</comment>
<keyword evidence="2" id="KW-1133">Transmembrane helix</keyword>
<evidence type="ECO:0000313" key="4">
    <source>
        <dbReference type="Proteomes" id="UP000433493"/>
    </source>
</evidence>
<feature type="compositionally biased region" description="Low complexity" evidence="1">
    <location>
        <begin position="15"/>
        <end position="32"/>
    </location>
</feature>
<dbReference type="RefSeq" id="WP_158053282.1">
    <property type="nucleotide sequence ID" value="NZ_WBKB01000011.1"/>
</dbReference>
<feature type="compositionally biased region" description="Polar residues" evidence="1">
    <location>
        <begin position="169"/>
        <end position="183"/>
    </location>
</feature>
<accession>A0A7J5B7G0</accession>
<dbReference type="Proteomes" id="UP000433493">
    <property type="component" value="Unassembled WGS sequence"/>
</dbReference>
<dbReference type="AlphaFoldDB" id="A0A7J5B7G0"/>
<evidence type="ECO:0000256" key="2">
    <source>
        <dbReference type="SAM" id="Phobius"/>
    </source>
</evidence>
<name>A0A7J5B7G0_9MICO</name>
<dbReference type="OrthoDB" id="3787329at2"/>
<sequence length="615" mass="65423">MTYDPNAPRHPDSPQGSGQNQLGYGNQQYGQSPRYGQHDAQGQFGQQPGYGNQQSGQNPGGYQQGGYGNQQPGQSPGGYQQGGQQPDGTYGGNYSGGTYDSGQQNPGYGSNPQNSGYGVGQQNPTYGYDQQSPTYGSGQQDPTYGSGQQNPAYGAGQQNPSYEQPPQPTQGNATYGQYAASSPAQPPKKGRKKWWIIGTAIVVVLGLATWGGIALFGKFGGARTPEAAVENYLSSVASFNIVDAALGTAPSEREIFQDAVLQIRDAGLGEAEGDGEREIPSIFDSLKDAQSALKITRDGFEYETEELVEGVEVVNITEGVITFDGDEEAFKEALVNLARGMRYEAEVSSGTPEDEALDLAFEMTDADLDVEFPYEYDLAKGNDDLQAFPEGLSMVTVQEGSGWYVSQIMTGIHLAATGLGTSLTGSEGWPIGDTVIDAQPAESPAAAGMQFADGLANYFSMAGGVSGVDTELGISTLTEAERTVASLYLLPWLQGFAESSAGGASFEYEVSGDFEEFEFGGKTMVLPDGLAISYDGDTALEVDGYCASVLREEVGCLTDWDAYSQLGWDQLGLVVVQEGGGWLVSPYQTVEIFLETGVDRYLELREDGDLHLLYG</sequence>
<feature type="region of interest" description="Disordered" evidence="1">
    <location>
        <begin position="1"/>
        <end position="190"/>
    </location>
</feature>
<proteinExistence type="predicted"/>
<gene>
    <name evidence="3" type="ORF">F8O05_13510</name>
</gene>
<evidence type="ECO:0000313" key="3">
    <source>
        <dbReference type="EMBL" id="KAB1640931.1"/>
    </source>
</evidence>
<protein>
    <submittedName>
        <fullName evidence="3">Uncharacterized protein</fullName>
    </submittedName>
</protein>
<feature type="compositionally biased region" description="Low complexity" evidence="1">
    <location>
        <begin position="45"/>
        <end position="57"/>
    </location>
</feature>